<accession>A0A1G8V6E7</accession>
<reference evidence="3" key="1">
    <citation type="submission" date="2016-10" db="EMBL/GenBank/DDBJ databases">
        <authorList>
            <person name="Varghese N."/>
            <person name="Submissions S."/>
        </authorList>
    </citation>
    <scope>NUCLEOTIDE SEQUENCE [LARGE SCALE GENOMIC DNA]</scope>
    <source>
        <strain evidence="3">DSM 23317</strain>
    </source>
</reference>
<dbReference type="Proteomes" id="UP000199527">
    <property type="component" value="Unassembled WGS sequence"/>
</dbReference>
<dbReference type="AlphaFoldDB" id="A0A1G8V6E7"/>
<proteinExistence type="predicted"/>
<evidence type="ECO:0000313" key="2">
    <source>
        <dbReference type="EMBL" id="SDJ61613.1"/>
    </source>
</evidence>
<dbReference type="InterPro" id="IPR007813">
    <property type="entry name" value="PilN"/>
</dbReference>
<dbReference type="InterPro" id="IPR052534">
    <property type="entry name" value="Extracell_DNA_Util/SecSys_Comp"/>
</dbReference>
<dbReference type="Pfam" id="PF05137">
    <property type="entry name" value="PilN"/>
    <property type="match status" value="1"/>
</dbReference>
<feature type="transmembrane region" description="Helical" evidence="1">
    <location>
        <begin position="21"/>
        <end position="39"/>
    </location>
</feature>
<gene>
    <name evidence="2" type="ORF">SAMN04488540_110115</name>
</gene>
<dbReference type="PANTHER" id="PTHR40278:SF2">
    <property type="entry name" value="TYPE IV PILUS INNER MEMBRANE COMPONENT PILN"/>
    <property type="match status" value="1"/>
</dbReference>
<evidence type="ECO:0000313" key="3">
    <source>
        <dbReference type="Proteomes" id="UP000199527"/>
    </source>
</evidence>
<protein>
    <submittedName>
        <fullName evidence="2">Type IV pilus assembly protein PilN</fullName>
    </submittedName>
</protein>
<dbReference type="GO" id="GO:0043683">
    <property type="term" value="P:type IV pilus assembly"/>
    <property type="evidence" value="ECO:0007669"/>
    <property type="project" value="TreeGrafter"/>
</dbReference>
<keyword evidence="3" id="KW-1185">Reference proteome</keyword>
<sequence>MTHINLLPWRETRRQQLKRRYLSLLVVSLISAVVLVVAVERVLSVMVAAQQHRNQYLQQQIGEVERRIAEVAEVQRQSDALHQRLDLIVDLQRHRSVPVHLMSELHRVVVPGVYLTELMLQGSTLRLSGFCESNNHLANMLRQVDASAWLSNARVQEIVASRHQSLRQHRFSLSMSLSAQPQPVEEVAP</sequence>
<dbReference type="PANTHER" id="PTHR40278">
    <property type="entry name" value="DNA UTILIZATION PROTEIN HOFN"/>
    <property type="match status" value="1"/>
</dbReference>
<evidence type="ECO:0000256" key="1">
    <source>
        <dbReference type="SAM" id="Phobius"/>
    </source>
</evidence>
<dbReference type="EMBL" id="FNEM01000010">
    <property type="protein sequence ID" value="SDJ61613.1"/>
    <property type="molecule type" value="Genomic_DNA"/>
</dbReference>
<keyword evidence="1" id="KW-0812">Transmembrane</keyword>
<organism evidence="2 3">
    <name type="scientific">Ferrimonas sediminum</name>
    <dbReference type="NCBI Taxonomy" id="718193"/>
    <lineage>
        <taxon>Bacteria</taxon>
        <taxon>Pseudomonadati</taxon>
        <taxon>Pseudomonadota</taxon>
        <taxon>Gammaproteobacteria</taxon>
        <taxon>Alteromonadales</taxon>
        <taxon>Ferrimonadaceae</taxon>
        <taxon>Ferrimonas</taxon>
    </lineage>
</organism>
<dbReference type="GO" id="GO:0043107">
    <property type="term" value="P:type IV pilus-dependent motility"/>
    <property type="evidence" value="ECO:0007669"/>
    <property type="project" value="TreeGrafter"/>
</dbReference>
<dbReference type="OrthoDB" id="5296173at2"/>
<name>A0A1G8V6E7_9GAMM</name>
<keyword evidence="1" id="KW-1133">Transmembrane helix</keyword>
<dbReference type="RefSeq" id="WP_090365763.1">
    <property type="nucleotide sequence ID" value="NZ_FNEM01000010.1"/>
</dbReference>
<keyword evidence="1" id="KW-0472">Membrane</keyword>